<dbReference type="SUPFAM" id="SSF54928">
    <property type="entry name" value="RNA-binding domain, RBD"/>
    <property type="match status" value="1"/>
</dbReference>
<protein>
    <recommendedName>
        <fullName evidence="4">RRM domain-containing protein</fullName>
    </recommendedName>
</protein>
<comment type="caution">
    <text evidence="5">The sequence shown here is derived from an EMBL/GenBank/DDBJ whole genome shotgun (WGS) entry which is preliminary data.</text>
</comment>
<dbReference type="InterPro" id="IPR012677">
    <property type="entry name" value="Nucleotide-bd_a/b_plait_sf"/>
</dbReference>
<name>A0A507C454_9FUNG</name>
<dbReference type="RefSeq" id="XP_031026179.1">
    <property type="nucleotide sequence ID" value="XM_031167866.1"/>
</dbReference>
<keyword evidence="1 2" id="KW-0694">RNA-binding</keyword>
<sequence>MSNYNNNNYYEDNSYAYDGYPATASYAPPTNSNANGISSSAAPFVYSQQSSTFGPAFPDFTLVGNDGYDDSSHYQSAAAYPAGYKPSLASQAALELVSATSGQRGVGPIHGTSHIPSRPSPYGYPASAAASSSTAGGAEQADDVKKKNKKKTLRVAGGELWEDETLQEWDPNDFRMFVGDLGNECNDDMLTKTFNKYTSFQKARVVRDKKSGKTKGYGFVSFKDPNDFTLAMREMNGKYIGNRPCKLRKSTYADRNVTVKNVKKTKDGVIMKPASMRPAFTSN</sequence>
<dbReference type="CDD" id="cd12383">
    <property type="entry name" value="RRM_RBM42"/>
    <property type="match status" value="1"/>
</dbReference>
<dbReference type="STRING" id="1806994.A0A507C454"/>
<reference evidence="5 6" key="1">
    <citation type="journal article" date="2019" name="Sci. Rep.">
        <title>Comparative genomics of chytrid fungi reveal insights into the obligate biotrophic and pathogenic lifestyle of Synchytrium endobioticum.</title>
        <authorList>
            <person name="van de Vossenberg B.T.L.H."/>
            <person name="Warris S."/>
            <person name="Nguyen H.D.T."/>
            <person name="van Gent-Pelzer M.P.E."/>
            <person name="Joly D.L."/>
            <person name="van de Geest H.C."/>
            <person name="Bonants P.J.M."/>
            <person name="Smith D.S."/>
            <person name="Levesque C.A."/>
            <person name="van der Lee T.A.J."/>
        </authorList>
    </citation>
    <scope>NUCLEOTIDE SEQUENCE [LARGE SCALE GENOMIC DNA]</scope>
    <source>
        <strain evidence="5 6">JEL517</strain>
    </source>
</reference>
<dbReference type="Pfam" id="PF00076">
    <property type="entry name" value="RRM_1"/>
    <property type="match status" value="1"/>
</dbReference>
<evidence type="ECO:0000256" key="3">
    <source>
        <dbReference type="SAM" id="MobiDB-lite"/>
    </source>
</evidence>
<dbReference type="InterPro" id="IPR050825">
    <property type="entry name" value="RBM42_RBP45_47-like"/>
</dbReference>
<keyword evidence="6" id="KW-1185">Reference proteome</keyword>
<dbReference type="OrthoDB" id="1749473at2759"/>
<evidence type="ECO:0000313" key="5">
    <source>
        <dbReference type="EMBL" id="TPX35747.1"/>
    </source>
</evidence>
<dbReference type="AlphaFoldDB" id="A0A507C454"/>
<evidence type="ECO:0000256" key="1">
    <source>
        <dbReference type="ARBA" id="ARBA00022884"/>
    </source>
</evidence>
<dbReference type="EMBL" id="QEAO01000007">
    <property type="protein sequence ID" value="TPX35747.1"/>
    <property type="molecule type" value="Genomic_DNA"/>
</dbReference>
<dbReference type="GeneID" id="42003163"/>
<evidence type="ECO:0000313" key="6">
    <source>
        <dbReference type="Proteomes" id="UP000319731"/>
    </source>
</evidence>
<dbReference type="PROSITE" id="PS50102">
    <property type="entry name" value="RRM"/>
    <property type="match status" value="1"/>
</dbReference>
<gene>
    <name evidence="5" type="ORF">SmJEL517_g01938</name>
</gene>
<feature type="domain" description="RRM" evidence="4">
    <location>
        <begin position="174"/>
        <end position="252"/>
    </location>
</feature>
<organism evidence="5 6">
    <name type="scientific">Synchytrium microbalum</name>
    <dbReference type="NCBI Taxonomy" id="1806994"/>
    <lineage>
        <taxon>Eukaryota</taxon>
        <taxon>Fungi</taxon>
        <taxon>Fungi incertae sedis</taxon>
        <taxon>Chytridiomycota</taxon>
        <taxon>Chytridiomycota incertae sedis</taxon>
        <taxon>Chytridiomycetes</taxon>
        <taxon>Synchytriales</taxon>
        <taxon>Synchytriaceae</taxon>
        <taxon>Synchytrium</taxon>
    </lineage>
</organism>
<evidence type="ECO:0000256" key="2">
    <source>
        <dbReference type="PROSITE-ProRule" id="PRU00176"/>
    </source>
</evidence>
<feature type="region of interest" description="Disordered" evidence="3">
    <location>
        <begin position="102"/>
        <end position="149"/>
    </location>
</feature>
<dbReference type="PANTHER" id="PTHR47640">
    <property type="entry name" value="TRNA SELENOCYSTEINE 1-ASSOCIATED PROTEIN 1-RELATED-RELATED"/>
    <property type="match status" value="1"/>
</dbReference>
<dbReference type="InterPro" id="IPR000504">
    <property type="entry name" value="RRM_dom"/>
</dbReference>
<dbReference type="Proteomes" id="UP000319731">
    <property type="component" value="Unassembled WGS sequence"/>
</dbReference>
<accession>A0A507C454</accession>
<evidence type="ECO:0000259" key="4">
    <source>
        <dbReference type="PROSITE" id="PS50102"/>
    </source>
</evidence>
<dbReference type="GO" id="GO:0003729">
    <property type="term" value="F:mRNA binding"/>
    <property type="evidence" value="ECO:0007669"/>
    <property type="project" value="InterPro"/>
</dbReference>
<dbReference type="PANTHER" id="PTHR47640:SF11">
    <property type="entry name" value="RNA-BINDING PROTEIN 42"/>
    <property type="match status" value="1"/>
</dbReference>
<dbReference type="InterPro" id="IPR035979">
    <property type="entry name" value="RBD_domain_sf"/>
</dbReference>
<dbReference type="Gene3D" id="3.30.70.330">
    <property type="match status" value="1"/>
</dbReference>
<dbReference type="SMART" id="SM00360">
    <property type="entry name" value="RRM"/>
    <property type="match status" value="1"/>
</dbReference>
<dbReference type="InterPro" id="IPR034215">
    <property type="entry name" value="RBM42_RRM"/>
</dbReference>
<proteinExistence type="predicted"/>
<feature type="compositionally biased region" description="Low complexity" evidence="3">
    <location>
        <begin position="116"/>
        <end position="138"/>
    </location>
</feature>